<reference evidence="1" key="1">
    <citation type="journal article" date="2022" name="bioRxiv">
        <title>Sequencing and chromosome-scale assembly of the giantPleurodeles waltlgenome.</title>
        <authorList>
            <person name="Brown T."/>
            <person name="Elewa A."/>
            <person name="Iarovenko S."/>
            <person name="Subramanian E."/>
            <person name="Araus A.J."/>
            <person name="Petzold A."/>
            <person name="Susuki M."/>
            <person name="Suzuki K.-i.T."/>
            <person name="Hayashi T."/>
            <person name="Toyoda A."/>
            <person name="Oliveira C."/>
            <person name="Osipova E."/>
            <person name="Leigh N.D."/>
            <person name="Simon A."/>
            <person name="Yun M.H."/>
        </authorList>
    </citation>
    <scope>NUCLEOTIDE SEQUENCE</scope>
    <source>
        <strain evidence="1">20211129_DDA</strain>
        <tissue evidence="1">Liver</tissue>
    </source>
</reference>
<keyword evidence="2" id="KW-1185">Reference proteome</keyword>
<comment type="caution">
    <text evidence="1">The sequence shown here is derived from an EMBL/GenBank/DDBJ whole genome shotgun (WGS) entry which is preliminary data.</text>
</comment>
<dbReference type="EMBL" id="JANPWB010000001">
    <property type="protein sequence ID" value="KAJ1218413.1"/>
    <property type="molecule type" value="Genomic_DNA"/>
</dbReference>
<evidence type="ECO:0000313" key="2">
    <source>
        <dbReference type="Proteomes" id="UP001066276"/>
    </source>
</evidence>
<dbReference type="AlphaFoldDB" id="A0AAV7WZB0"/>
<proteinExistence type="predicted"/>
<gene>
    <name evidence="1" type="ORF">NDU88_005993</name>
</gene>
<protein>
    <submittedName>
        <fullName evidence="1">Uncharacterized protein</fullName>
    </submittedName>
</protein>
<dbReference type="Proteomes" id="UP001066276">
    <property type="component" value="Chromosome 1_1"/>
</dbReference>
<name>A0AAV7WZB0_PLEWA</name>
<organism evidence="1 2">
    <name type="scientific">Pleurodeles waltl</name>
    <name type="common">Iberian ribbed newt</name>
    <dbReference type="NCBI Taxonomy" id="8319"/>
    <lineage>
        <taxon>Eukaryota</taxon>
        <taxon>Metazoa</taxon>
        <taxon>Chordata</taxon>
        <taxon>Craniata</taxon>
        <taxon>Vertebrata</taxon>
        <taxon>Euteleostomi</taxon>
        <taxon>Amphibia</taxon>
        <taxon>Batrachia</taxon>
        <taxon>Caudata</taxon>
        <taxon>Salamandroidea</taxon>
        <taxon>Salamandridae</taxon>
        <taxon>Pleurodelinae</taxon>
        <taxon>Pleurodeles</taxon>
    </lineage>
</organism>
<accession>A0AAV7WZB0</accession>
<sequence>MRVNIQHRRNRLDEDAEMRCAAPLRHSCPRHVKEGPGDTSLRTAPWALAGPGPAGLRPPAALGAGLRPVHVG</sequence>
<evidence type="ECO:0000313" key="1">
    <source>
        <dbReference type="EMBL" id="KAJ1218413.1"/>
    </source>
</evidence>